<dbReference type="PANTHER" id="PTHR34512">
    <property type="entry name" value="CELL SURFACE PROTEIN"/>
    <property type="match status" value="1"/>
</dbReference>
<dbReference type="Pfam" id="PF13360">
    <property type="entry name" value="PQQ_2"/>
    <property type="match status" value="2"/>
</dbReference>
<dbReference type="InterPro" id="IPR011047">
    <property type="entry name" value="Quinoprotein_ADH-like_sf"/>
</dbReference>
<dbReference type="RefSeq" id="WP_074795897.1">
    <property type="nucleotide sequence ID" value="NZ_FOAD01000009.1"/>
</dbReference>
<evidence type="ECO:0000256" key="1">
    <source>
        <dbReference type="SAM" id="MobiDB-lite"/>
    </source>
</evidence>
<evidence type="ECO:0000313" key="4">
    <source>
        <dbReference type="Proteomes" id="UP000183894"/>
    </source>
</evidence>
<dbReference type="SUPFAM" id="SSF50998">
    <property type="entry name" value="Quinoprotein alcohol dehydrogenase-like"/>
    <property type="match status" value="2"/>
</dbReference>
<feature type="compositionally biased region" description="Low complexity" evidence="1">
    <location>
        <begin position="1"/>
        <end position="10"/>
    </location>
</feature>
<dbReference type="AlphaFoldDB" id="A0A1H7TG21"/>
<organism evidence="3 4">
    <name type="scientific">Haloferax larsenii</name>
    <dbReference type="NCBI Taxonomy" id="302484"/>
    <lineage>
        <taxon>Archaea</taxon>
        <taxon>Methanobacteriati</taxon>
        <taxon>Methanobacteriota</taxon>
        <taxon>Stenosarchaea group</taxon>
        <taxon>Halobacteria</taxon>
        <taxon>Halobacteriales</taxon>
        <taxon>Haloferacaceae</taxon>
        <taxon>Haloferax</taxon>
    </lineage>
</organism>
<gene>
    <name evidence="3" type="ORF">SAMN04488691_10926</name>
</gene>
<dbReference type="Proteomes" id="UP000183894">
    <property type="component" value="Unassembled WGS sequence"/>
</dbReference>
<feature type="domain" description="Pyrrolo-quinoline quinone repeat" evidence="2">
    <location>
        <begin position="102"/>
        <end position="246"/>
    </location>
</feature>
<name>A0A1H7TG21_HALLR</name>
<accession>A0A1H7TG21</accession>
<dbReference type="InterPro" id="IPR006311">
    <property type="entry name" value="TAT_signal"/>
</dbReference>
<protein>
    <submittedName>
        <fullName evidence="3">Outer membrane protein assembly factor BamB, contains PQQ-like beta-propeller repeat</fullName>
    </submittedName>
</protein>
<dbReference type="SMART" id="SM00564">
    <property type="entry name" value="PQQ"/>
    <property type="match status" value="7"/>
</dbReference>
<dbReference type="InterPro" id="IPR002372">
    <property type="entry name" value="PQQ_rpt_dom"/>
</dbReference>
<dbReference type="InterPro" id="IPR015943">
    <property type="entry name" value="WD40/YVTN_repeat-like_dom_sf"/>
</dbReference>
<dbReference type="PROSITE" id="PS51318">
    <property type="entry name" value="TAT"/>
    <property type="match status" value="1"/>
</dbReference>
<proteinExistence type="predicted"/>
<sequence length="470" mass="50662">MPSTADASTGGNAGDDGDDGDGGDSSTTWDSVSLSRRQLLGVSGGALALGGGAGYVLGARPFEPPACDASPLSAEVDEWPFPNHDRRHTSAAPARAAPDTFDERWHVEWDGGVDKYGTPTVANDRVFVATESVIGTTIHVLDHQTGQERWQRSFPDVFDAKAPVAAGDTVYYLTNTDENGLTLFALAVSDGRVRWIHSVEEYHSYAPPLIPSEGVAIRDDVAVETDASRLYALDVRTGEQCWETILDEDGLSPLPAAADGRVYFASRGTSPDDEPIPGTLFELDPETGETTWRTEIPHGVDGPPVLGDGVAYLAMFNGPLVAVSLDTGEEVWRDEQTKLFGEGEAGRKYAQPSYELGALTSDALVATLNAYTDASERIRAFDPETGEMLWERIAERDVRWFTTPTAAGTDAFVAEHRGDDDVSNRLLRLDARTGAVRETFTFESGVRHPPVFADGSAVFATGDGIRMFRD</sequence>
<evidence type="ECO:0000313" key="3">
    <source>
        <dbReference type="EMBL" id="SEL83515.1"/>
    </source>
</evidence>
<dbReference type="OrthoDB" id="8638at2157"/>
<reference evidence="3 4" key="1">
    <citation type="submission" date="2016-10" db="EMBL/GenBank/DDBJ databases">
        <authorList>
            <person name="de Groot N.N."/>
        </authorList>
    </citation>
    <scope>NUCLEOTIDE SEQUENCE [LARGE SCALE GENOMIC DNA]</scope>
    <source>
        <strain evidence="3 4">CDM_5</strain>
    </source>
</reference>
<dbReference type="EMBL" id="FOAD01000009">
    <property type="protein sequence ID" value="SEL83515.1"/>
    <property type="molecule type" value="Genomic_DNA"/>
</dbReference>
<dbReference type="PANTHER" id="PTHR34512:SF30">
    <property type="entry name" value="OUTER MEMBRANE PROTEIN ASSEMBLY FACTOR BAMB"/>
    <property type="match status" value="1"/>
</dbReference>
<feature type="domain" description="Pyrrolo-quinoline quinone repeat" evidence="2">
    <location>
        <begin position="375"/>
        <end position="464"/>
    </location>
</feature>
<feature type="region of interest" description="Disordered" evidence="1">
    <location>
        <begin position="1"/>
        <end position="29"/>
    </location>
</feature>
<dbReference type="InterPro" id="IPR018391">
    <property type="entry name" value="PQQ_b-propeller_rpt"/>
</dbReference>
<dbReference type="Gene3D" id="2.130.10.10">
    <property type="entry name" value="YVTN repeat-like/Quinoprotein amine dehydrogenase"/>
    <property type="match status" value="2"/>
</dbReference>
<evidence type="ECO:0000259" key="2">
    <source>
        <dbReference type="Pfam" id="PF13360"/>
    </source>
</evidence>